<gene>
    <name evidence="1" type="ORF">H6G94_03450</name>
</gene>
<accession>A0ABR8H543</accession>
<name>A0ABR8H543_NOSPU</name>
<organism evidence="1 2">
    <name type="scientific">Nostoc punctiforme FACHB-252</name>
    <dbReference type="NCBI Taxonomy" id="1357509"/>
    <lineage>
        <taxon>Bacteria</taxon>
        <taxon>Bacillati</taxon>
        <taxon>Cyanobacteriota</taxon>
        <taxon>Cyanophyceae</taxon>
        <taxon>Nostocales</taxon>
        <taxon>Nostocaceae</taxon>
        <taxon>Nostoc</taxon>
    </lineage>
</organism>
<protein>
    <submittedName>
        <fullName evidence="1">Uncharacterized protein</fullName>
    </submittedName>
</protein>
<evidence type="ECO:0000313" key="2">
    <source>
        <dbReference type="Proteomes" id="UP000606396"/>
    </source>
</evidence>
<dbReference type="Proteomes" id="UP000606396">
    <property type="component" value="Unassembled WGS sequence"/>
</dbReference>
<sequence length="87" mass="10452">MTDVFCDRLPIFYRVNETQRLLGRAGRDKHQKLRKCHRSYRTVTIAWIIRCNQMEAMAKRRYQQDLRKNNVIGSLRAIAFAQRLVEK</sequence>
<proteinExistence type="predicted"/>
<dbReference type="EMBL" id="JACJTC010000002">
    <property type="protein sequence ID" value="MBD2610340.1"/>
    <property type="molecule type" value="Genomic_DNA"/>
</dbReference>
<keyword evidence="2" id="KW-1185">Reference proteome</keyword>
<comment type="caution">
    <text evidence="1">The sequence shown here is derived from an EMBL/GenBank/DDBJ whole genome shotgun (WGS) entry which is preliminary data.</text>
</comment>
<dbReference type="RefSeq" id="WP_190948340.1">
    <property type="nucleotide sequence ID" value="NZ_JACJTC010000002.1"/>
</dbReference>
<reference evidence="1 2" key="1">
    <citation type="journal article" date="2020" name="ISME J.">
        <title>Comparative genomics reveals insights into cyanobacterial evolution and habitat adaptation.</title>
        <authorList>
            <person name="Chen M.Y."/>
            <person name="Teng W.K."/>
            <person name="Zhao L."/>
            <person name="Hu C.X."/>
            <person name="Zhou Y.K."/>
            <person name="Han B.P."/>
            <person name="Song L.R."/>
            <person name="Shu W.S."/>
        </authorList>
    </citation>
    <scope>NUCLEOTIDE SEQUENCE [LARGE SCALE GENOMIC DNA]</scope>
    <source>
        <strain evidence="1 2">FACHB-252</strain>
    </source>
</reference>
<evidence type="ECO:0000313" key="1">
    <source>
        <dbReference type="EMBL" id="MBD2610340.1"/>
    </source>
</evidence>